<dbReference type="Proteomes" id="UP000035955">
    <property type="component" value="Unassembled WGS sequence"/>
</dbReference>
<sequence length="294" mass="30677">MGVRDGSGRYGLGLAALAAVAIPVSVIAVLDPRIGLLRPRPAREATQLPARLPDQPAAAPVQAPASPQAAATPCPVCPRVEAPAPLRGTLQIRGTLPGPDIQVPDVAAERAAQRERLIGWTAHPDRVAGSAAALDLIGLVFTVPREPGAGYRPLALALSGAPDRAVVVLAEQPVTVTLSTRPPDRAGALGVESSAAFAVAEGRPDLLAGFRALPFGASEVAPVLDPLRFGPETLRGFCDALRRWATQFGLPLRHTRYTLIENPTRIALSGEALHGDGTARGRVSGRRLARLCRV</sequence>
<organism evidence="3 4">
    <name type="scientific">Methylobacterium variabile</name>
    <dbReference type="NCBI Taxonomy" id="298794"/>
    <lineage>
        <taxon>Bacteria</taxon>
        <taxon>Pseudomonadati</taxon>
        <taxon>Pseudomonadota</taxon>
        <taxon>Alphaproteobacteria</taxon>
        <taxon>Hyphomicrobiales</taxon>
        <taxon>Methylobacteriaceae</taxon>
        <taxon>Methylobacterium</taxon>
    </lineage>
</organism>
<keyword evidence="4" id="KW-1185">Reference proteome</keyword>
<name>A0A0J6UTB9_9HYPH</name>
<keyword evidence="2" id="KW-0812">Transmembrane</keyword>
<dbReference type="EMBL" id="LABY01000257">
    <property type="protein sequence ID" value="KMO29416.1"/>
    <property type="molecule type" value="Genomic_DNA"/>
</dbReference>
<reference evidence="3 4" key="1">
    <citation type="submission" date="2015-03" db="EMBL/GenBank/DDBJ databases">
        <title>Genome sequencing of Methylobacterium variabile DSM 16961.</title>
        <authorList>
            <person name="Chaudhry V."/>
            <person name="Patil P.B."/>
        </authorList>
    </citation>
    <scope>NUCLEOTIDE SEQUENCE [LARGE SCALE GENOMIC DNA]</scope>
    <source>
        <strain evidence="3 4">DSM 16961</strain>
    </source>
</reference>
<evidence type="ECO:0000313" key="4">
    <source>
        <dbReference type="Proteomes" id="UP000035955"/>
    </source>
</evidence>
<comment type="caution">
    <text evidence="3">The sequence shown here is derived from an EMBL/GenBank/DDBJ whole genome shotgun (WGS) entry which is preliminary data.</text>
</comment>
<dbReference type="AlphaFoldDB" id="A0A0J6UTB9"/>
<protein>
    <submittedName>
        <fullName evidence="3">Uncharacterized protein</fullName>
    </submittedName>
</protein>
<gene>
    <name evidence="3" type="ORF">VQ02_29660</name>
</gene>
<evidence type="ECO:0000313" key="3">
    <source>
        <dbReference type="EMBL" id="KMO29416.1"/>
    </source>
</evidence>
<feature type="transmembrane region" description="Helical" evidence="2">
    <location>
        <begin position="12"/>
        <end position="30"/>
    </location>
</feature>
<keyword evidence="2" id="KW-0472">Membrane</keyword>
<dbReference type="PATRIC" id="fig|298794.3.peg.4017"/>
<feature type="region of interest" description="Disordered" evidence="1">
    <location>
        <begin position="54"/>
        <end position="73"/>
    </location>
</feature>
<keyword evidence="2" id="KW-1133">Transmembrane helix</keyword>
<proteinExistence type="predicted"/>
<evidence type="ECO:0000256" key="2">
    <source>
        <dbReference type="SAM" id="Phobius"/>
    </source>
</evidence>
<evidence type="ECO:0000256" key="1">
    <source>
        <dbReference type="SAM" id="MobiDB-lite"/>
    </source>
</evidence>
<accession>A0A0J6UTB9</accession>